<dbReference type="InterPro" id="IPR001173">
    <property type="entry name" value="Glyco_trans_2-like"/>
</dbReference>
<proteinExistence type="predicted"/>
<reference evidence="2 3" key="1">
    <citation type="submission" date="2019-09" db="EMBL/GenBank/DDBJ databases">
        <title>Pararcticibacter amylolyticus gen. nov., sp. nov., isolated from a rottenly hemp rope, and reclassification of Pedobacter tournemirensis as Pararcticibacter tournemirensis comb. nov.</title>
        <authorList>
            <person name="Cai Y."/>
        </authorList>
    </citation>
    <scope>NUCLEOTIDE SEQUENCE [LARGE SCALE GENOMIC DNA]</scope>
    <source>
        <strain evidence="2 3">TF5-37.2-LB10</strain>
    </source>
</reference>
<dbReference type="RefSeq" id="WP_141816918.1">
    <property type="nucleotide sequence ID" value="NZ_VFPL01000002.1"/>
</dbReference>
<name>A0A5M9HGJ6_9SPHI</name>
<dbReference type="SUPFAM" id="SSF53448">
    <property type="entry name" value="Nucleotide-diphospho-sugar transferases"/>
    <property type="match status" value="1"/>
</dbReference>
<accession>A0A5M9HGJ6</accession>
<dbReference type="EMBL" id="VWNE01000007">
    <property type="protein sequence ID" value="KAA8484631.1"/>
    <property type="molecule type" value="Genomic_DNA"/>
</dbReference>
<dbReference type="PANTHER" id="PTHR22916">
    <property type="entry name" value="GLYCOSYLTRANSFERASE"/>
    <property type="match status" value="1"/>
</dbReference>
<dbReference type="Pfam" id="PF00535">
    <property type="entry name" value="Glycos_transf_2"/>
    <property type="match status" value="1"/>
</dbReference>
<dbReference type="GO" id="GO:0016758">
    <property type="term" value="F:hexosyltransferase activity"/>
    <property type="evidence" value="ECO:0007669"/>
    <property type="project" value="UniProtKB-ARBA"/>
</dbReference>
<evidence type="ECO:0000313" key="3">
    <source>
        <dbReference type="Proteomes" id="UP000322918"/>
    </source>
</evidence>
<protein>
    <submittedName>
        <fullName evidence="2">Glycosyltransferase</fullName>
    </submittedName>
</protein>
<sequence>MATNNFAFNSPPLISVITVSLNASSHIERCIKSVLSQPYPNIEHIIIDGGSKDGTVEILKKYDKELAYWISEPDKGIYHAMNKALDRAQGDWIHFLGSDDFLYEGFSEMATVSQGDKTIYYGSCLWGNTILGGVFTPLRLSTECICHHGIFYPRKVFEKYRYEEKYQISADYFLNIQCWTDDEFDKNYYPYLVANFSQGGLSEKRTDEIFKKDFNEILKKHLTMKDFLKYRFGQYKKQQATRKRRRQFI</sequence>
<dbReference type="CDD" id="cd06433">
    <property type="entry name" value="GT_2_WfgS_like"/>
    <property type="match status" value="1"/>
</dbReference>
<organism evidence="2 3">
    <name type="scientific">Arcticibacter tournemirensis</name>
    <dbReference type="NCBI Taxonomy" id="699437"/>
    <lineage>
        <taxon>Bacteria</taxon>
        <taxon>Pseudomonadati</taxon>
        <taxon>Bacteroidota</taxon>
        <taxon>Sphingobacteriia</taxon>
        <taxon>Sphingobacteriales</taxon>
        <taxon>Sphingobacteriaceae</taxon>
        <taxon>Arcticibacter</taxon>
    </lineage>
</organism>
<evidence type="ECO:0000313" key="2">
    <source>
        <dbReference type="EMBL" id="KAA8484631.1"/>
    </source>
</evidence>
<comment type="caution">
    <text evidence="2">The sequence shown here is derived from an EMBL/GenBank/DDBJ whole genome shotgun (WGS) entry which is preliminary data.</text>
</comment>
<feature type="domain" description="Glycosyltransferase 2-like" evidence="1">
    <location>
        <begin position="15"/>
        <end position="106"/>
    </location>
</feature>
<keyword evidence="3" id="KW-1185">Reference proteome</keyword>
<evidence type="ECO:0000259" key="1">
    <source>
        <dbReference type="Pfam" id="PF00535"/>
    </source>
</evidence>
<dbReference type="PANTHER" id="PTHR22916:SF67">
    <property type="entry name" value="COLANIC ACID BIOSYNTHESIS GLYCOSYL TRANSFERASE WCAE-RELATED"/>
    <property type="match status" value="1"/>
</dbReference>
<keyword evidence="2" id="KW-0808">Transferase</keyword>
<dbReference type="Proteomes" id="UP000322918">
    <property type="component" value="Unassembled WGS sequence"/>
</dbReference>
<dbReference type="AlphaFoldDB" id="A0A5M9HGJ6"/>
<dbReference type="InterPro" id="IPR029044">
    <property type="entry name" value="Nucleotide-diphossugar_trans"/>
</dbReference>
<gene>
    <name evidence="2" type="ORF">F1649_05500</name>
</gene>
<dbReference type="Gene3D" id="3.90.550.10">
    <property type="entry name" value="Spore Coat Polysaccharide Biosynthesis Protein SpsA, Chain A"/>
    <property type="match status" value="1"/>
</dbReference>
<dbReference type="OrthoDB" id="9788101at2"/>